<dbReference type="InterPro" id="IPR051674">
    <property type="entry name" value="Malate_Decarboxylase"/>
</dbReference>
<dbReference type="GO" id="GO:0046872">
    <property type="term" value="F:metal ion binding"/>
    <property type="evidence" value="ECO:0007669"/>
    <property type="project" value="UniProtKB-KW"/>
</dbReference>
<dbReference type="AlphaFoldDB" id="Q1EHY6"/>
<dbReference type="InterPro" id="IPR046346">
    <property type="entry name" value="Aminoacid_DH-like_N_sf"/>
</dbReference>
<keyword evidence="5" id="KW-0479">Metal-binding</keyword>
<keyword evidence="7" id="KW-0511">Multifunctional enzyme</keyword>
<dbReference type="Pfam" id="PF03949">
    <property type="entry name" value="Malic_M"/>
    <property type="match status" value="1"/>
</dbReference>
<dbReference type="Gene3D" id="3.40.50.10750">
    <property type="entry name" value="Isocitrate/Isopropylmalate dehydrogenase-like"/>
    <property type="match status" value="1"/>
</dbReference>
<dbReference type="FunFam" id="3.40.50.720:FF:000095">
    <property type="entry name" value="NADP-dependent malic enzyme"/>
    <property type="match status" value="1"/>
</dbReference>
<dbReference type="InterPro" id="IPR036291">
    <property type="entry name" value="NAD(P)-bd_dom_sf"/>
</dbReference>
<dbReference type="InterPro" id="IPR037062">
    <property type="entry name" value="Malic_N_dom_sf"/>
</dbReference>
<dbReference type="InterPro" id="IPR042113">
    <property type="entry name" value="P_AcTrfase_dom1"/>
</dbReference>
<dbReference type="EMBL" id="AM270418">
    <property type="protein sequence ID" value="CAK32553.1"/>
    <property type="molecule type" value="Genomic_DNA"/>
</dbReference>
<proteinExistence type="inferred from homology"/>
<comment type="cofactor">
    <cofactor evidence="1">
        <name>Mn(2+)</name>
        <dbReference type="ChEBI" id="CHEBI:29035"/>
    </cofactor>
</comment>
<comment type="similarity">
    <text evidence="4">In the C-terminal section; belongs to the phosphate acetyltransferase and butyryltransferase family.</text>
</comment>
<accession>Q1EHY6</accession>
<evidence type="ECO:0000256" key="5">
    <source>
        <dbReference type="ARBA" id="ARBA00022723"/>
    </source>
</evidence>
<dbReference type="InterPro" id="IPR012301">
    <property type="entry name" value="Malic_N_dom"/>
</dbReference>
<evidence type="ECO:0000259" key="9">
    <source>
        <dbReference type="SMART" id="SM01274"/>
    </source>
</evidence>
<sequence length="763" mass="81712">MAENLREAALAYHRYPKPGKLEVTATKPLANQHDLALAYSPGVAAACDAIVEDPAEASHLTARANLVAVVTNGTAVLGLGAIGPLAAKPVMEGKAVLFKKFAGIDVFDIELDERDPDKLVDIVAALEPTFGAINLEDIKAPECFEIEGRLRERMSIPVFHDDQHGTAIIVGAAIYNGLRLVGKDLGEVKLVTSGAGAAALACLDLLLLLGVKRENVWATDIAGVVYEGRAEEMDPWKARYAQKTDARKLAEVIEGADVFLGLSAPGVLKPEMVARMADKPIILALANPDPEILPEAALAARSDAIIATGRSDYPNQVNNVLCFPFIFRGALDVGATTINEEMKLACVKALADLALAEPSEVVAKAYGGEAGRFGPEYLIPSPFDPRLILEIAPAVAKAAMDSGVAARPIEDFAAYRQRLTQFVFRSGLVMKPIFERAQRDPKRVIYAEGEDERVLRAIQVVVDEGLAKPIAVGRPEVVAARIERLGLRIEPGRDFVLINPESDPRYNDYWQAYHRLTEREGVSPDRARTVVRTNNTVIAALAVRLGDADAMLCGVEGRYTRHLGYITNVIGLAEDAHDVSALSLLIVPSGTYFLADTHVTPEPSAQEIVEMTVHAAAHLRRFGIEPKVALLSHSSFGSRDTPSALKMREALKVLHADHPDLEVEGEMHADAALDEAVRQRTFPSSRLTGQANLLIMPNLDAANIAFNLVKALGDGLPVGPILIGTAAPAHILTPTVTARGVVNMSAIAVVDAQDRAAQGAPAA</sequence>
<dbReference type="GO" id="GO:0051287">
    <property type="term" value="F:NAD binding"/>
    <property type="evidence" value="ECO:0007669"/>
    <property type="project" value="InterPro"/>
</dbReference>
<dbReference type="Gene3D" id="3.40.50.10380">
    <property type="entry name" value="Malic enzyme, N-terminal domain"/>
    <property type="match status" value="1"/>
</dbReference>
<evidence type="ECO:0000256" key="7">
    <source>
        <dbReference type="ARBA" id="ARBA00023268"/>
    </source>
</evidence>
<gene>
    <name evidence="10" type="ORF">10D02-19</name>
</gene>
<organism evidence="10">
    <name type="scientific">uncultured organism</name>
    <dbReference type="NCBI Taxonomy" id="155900"/>
    <lineage>
        <taxon>unclassified sequences</taxon>
        <taxon>environmental samples</taxon>
    </lineage>
</organism>
<dbReference type="Gene3D" id="3.40.50.10950">
    <property type="match status" value="1"/>
</dbReference>
<evidence type="ECO:0000259" key="8">
    <source>
        <dbReference type="SMART" id="SM00919"/>
    </source>
</evidence>
<feature type="domain" description="Malic enzyme NAD-binding" evidence="8">
    <location>
        <begin position="163"/>
        <end position="400"/>
    </location>
</feature>
<dbReference type="SUPFAM" id="SSF51735">
    <property type="entry name" value="NAD(P)-binding Rossmann-fold domains"/>
    <property type="match status" value="1"/>
</dbReference>
<dbReference type="InterPro" id="IPR002505">
    <property type="entry name" value="PTA_PTB"/>
</dbReference>
<comment type="similarity">
    <text evidence="3">In the N-terminal section; belongs to the malic enzymes family.</text>
</comment>
<dbReference type="GO" id="GO:0004470">
    <property type="term" value="F:malic enzyme activity"/>
    <property type="evidence" value="ECO:0007669"/>
    <property type="project" value="InterPro"/>
</dbReference>
<evidence type="ECO:0000256" key="3">
    <source>
        <dbReference type="ARBA" id="ARBA00007686"/>
    </source>
</evidence>
<dbReference type="InterPro" id="IPR042112">
    <property type="entry name" value="P_AcTrfase_dom2"/>
</dbReference>
<dbReference type="PIRSF" id="PIRSF036684">
    <property type="entry name" value="ME_PTA"/>
    <property type="match status" value="1"/>
</dbReference>
<dbReference type="GO" id="GO:0016746">
    <property type="term" value="F:acyltransferase activity"/>
    <property type="evidence" value="ECO:0007669"/>
    <property type="project" value="InterPro"/>
</dbReference>
<dbReference type="GO" id="GO:0016616">
    <property type="term" value="F:oxidoreductase activity, acting on the CH-OH group of donors, NAD or NADP as acceptor"/>
    <property type="evidence" value="ECO:0007669"/>
    <property type="project" value="InterPro"/>
</dbReference>
<dbReference type="GO" id="GO:0006108">
    <property type="term" value="P:malate metabolic process"/>
    <property type="evidence" value="ECO:0007669"/>
    <property type="project" value="InterPro"/>
</dbReference>
<dbReference type="InterPro" id="IPR012302">
    <property type="entry name" value="Malic_NAD-bd"/>
</dbReference>
<evidence type="ECO:0000256" key="2">
    <source>
        <dbReference type="ARBA" id="ARBA00001946"/>
    </source>
</evidence>
<reference evidence="10" key="1">
    <citation type="submission" date="2006-06" db="EMBL/GenBank/DDBJ databases">
        <title>Construction and analysis of a metagenomic library from a deep-sea sediment of east Pacific nodule Province.</title>
        <authorList>
            <person name="Xu M."/>
            <person name="Xiao X."/>
            <person name="Wang F."/>
        </authorList>
    </citation>
    <scope>NUCLEOTIDE SEQUENCE</scope>
</reference>
<dbReference type="SUPFAM" id="SSF53659">
    <property type="entry name" value="Isocitrate/Isopropylmalate dehydrogenase-like"/>
    <property type="match status" value="1"/>
</dbReference>
<protein>
    <submittedName>
        <fullName evidence="10">Malate dehydrogenase</fullName>
    </submittedName>
</protein>
<feature type="domain" description="Malic enzyme N-terminal" evidence="9">
    <location>
        <begin position="18"/>
        <end position="151"/>
    </location>
</feature>
<comment type="cofactor">
    <cofactor evidence="2">
        <name>Mg(2+)</name>
        <dbReference type="ChEBI" id="CHEBI:18420"/>
    </cofactor>
</comment>
<evidence type="ECO:0000313" key="10">
    <source>
        <dbReference type="EMBL" id="CAK32553.1"/>
    </source>
</evidence>
<name>Q1EHY6_9ZZZZ</name>
<dbReference type="Pfam" id="PF00390">
    <property type="entry name" value="malic"/>
    <property type="match status" value="1"/>
</dbReference>
<dbReference type="InterPro" id="IPR045213">
    <property type="entry name" value="Malic_NAD-bd_bact_type"/>
</dbReference>
<dbReference type="PANTHER" id="PTHR43237:SF4">
    <property type="entry name" value="NADP-DEPENDENT MALIC ENZYME"/>
    <property type="match status" value="1"/>
</dbReference>
<dbReference type="CDD" id="cd05311">
    <property type="entry name" value="NAD_bind_2_malic_enz"/>
    <property type="match status" value="1"/>
</dbReference>
<evidence type="ECO:0000256" key="4">
    <source>
        <dbReference type="ARBA" id="ARBA00008756"/>
    </source>
</evidence>
<dbReference type="FunFam" id="3.40.50.10380:FF:000003">
    <property type="entry name" value="NADP-dependent malic enzyme"/>
    <property type="match status" value="1"/>
</dbReference>
<keyword evidence="6" id="KW-0560">Oxidoreductase</keyword>
<dbReference type="Gene3D" id="3.40.50.720">
    <property type="entry name" value="NAD(P)-binding Rossmann-like Domain"/>
    <property type="match status" value="1"/>
</dbReference>
<dbReference type="PANTHER" id="PTHR43237">
    <property type="entry name" value="NADP-DEPENDENT MALIC ENZYME"/>
    <property type="match status" value="1"/>
</dbReference>
<evidence type="ECO:0000256" key="6">
    <source>
        <dbReference type="ARBA" id="ARBA00023002"/>
    </source>
</evidence>
<dbReference type="SMART" id="SM01274">
    <property type="entry name" value="malic"/>
    <property type="match status" value="1"/>
</dbReference>
<dbReference type="Pfam" id="PF01515">
    <property type="entry name" value="PTA_PTB"/>
    <property type="match status" value="1"/>
</dbReference>
<dbReference type="SMART" id="SM00919">
    <property type="entry name" value="Malic_M"/>
    <property type="match status" value="1"/>
</dbReference>
<dbReference type="SUPFAM" id="SSF53223">
    <property type="entry name" value="Aminoacid dehydrogenase-like, N-terminal domain"/>
    <property type="match status" value="1"/>
</dbReference>
<dbReference type="InterPro" id="IPR012188">
    <property type="entry name" value="ME_PTA"/>
</dbReference>
<evidence type="ECO:0000256" key="1">
    <source>
        <dbReference type="ARBA" id="ARBA00001936"/>
    </source>
</evidence>